<evidence type="ECO:0000259" key="2">
    <source>
        <dbReference type="Pfam" id="PF04168"/>
    </source>
</evidence>
<dbReference type="PANTHER" id="PTHR34595:SF2">
    <property type="entry name" value="BLR2978 PROTEIN"/>
    <property type="match status" value="1"/>
</dbReference>
<organism evidence="4 5">
    <name type="scientific">Croceicoccus ponticola</name>
    <dbReference type="NCBI Taxonomy" id="2217664"/>
    <lineage>
        <taxon>Bacteria</taxon>
        <taxon>Pseudomonadati</taxon>
        <taxon>Pseudomonadota</taxon>
        <taxon>Alphaproteobacteria</taxon>
        <taxon>Sphingomonadales</taxon>
        <taxon>Erythrobacteraceae</taxon>
        <taxon>Croceicoccus</taxon>
    </lineage>
</organism>
<evidence type="ECO:0000313" key="4">
    <source>
        <dbReference type="EMBL" id="RVQ69349.1"/>
    </source>
</evidence>
<dbReference type="Proteomes" id="UP000283003">
    <property type="component" value="Unassembled WGS sequence"/>
</dbReference>
<feature type="compositionally biased region" description="Polar residues" evidence="1">
    <location>
        <begin position="1"/>
        <end position="20"/>
    </location>
</feature>
<dbReference type="InterPro" id="IPR051680">
    <property type="entry name" value="ATP-dep_Glu-Cys_Ligase-2"/>
</dbReference>
<dbReference type="RefSeq" id="WP_127611540.1">
    <property type="nucleotide sequence ID" value="NZ_RXOL01000001.1"/>
</dbReference>
<dbReference type="PANTHER" id="PTHR34595">
    <property type="entry name" value="BLR5612 PROTEIN"/>
    <property type="match status" value="1"/>
</dbReference>
<feature type="region of interest" description="Disordered" evidence="1">
    <location>
        <begin position="1"/>
        <end position="29"/>
    </location>
</feature>
<accession>A0A437H187</accession>
<feature type="domain" description="Circularly permuted ATP-grasp type 2" evidence="3">
    <location>
        <begin position="104"/>
        <end position="484"/>
    </location>
</feature>
<sequence>MASESQTYAGQSHSQGQSQDLFGADPLHDPLAGYAPADPRADLYTAAPDDVAGAWRRIASGLARLPGGLGRAQAWVDRQVDDLGLAFRMTGDVEERAWPLSPLPILLGSDEWTRIETGLMQRATLLESIVADIYGEQRLIADGHLPAAAVSGSPNFARRMVGLTPSGGHYLKICAFDLARGPSGVWRVLADRVRLPTGIGYTLENRIALSRATGSLLADINTRRMTDFFNQLRAGIAASCHRADPRIGLLTPGRFNQSYPEQAHLARHLGFSLVEGRDLVERDGRIFVRTIAGLKRIDALWRWINTRDIDPLAFDSRSRIGVPNLMKACASGDVVMANWPGAGVVEARVMSAFLPALCRKEMGTALLLPNAATWWCGQKFEREQVLKRLDELVVSSAFRLPVAGLPDGRSRVVADMDDAERAALLAGIERRPMDYVGQEIVKVSTTPVLNGQRIEPRGFTMRVFLARDGDGEWTLLPGGFARVSDDGSLRTALMGENDRSADVCIIDRVDTPQTTTPPSLSPPTIRRQQGVLPSQAADNLFWLGRYAERGNQVTRLVRVLIDTGHATGNALQPTGTTTSARRIAQLLNRLGAVALPSNGVLPPPNLTAMTALSDASMPGSVASQMASSRQLSLLLRDRLTHDIWRIVNRALPACGSDDDSLGAACDLLVERFASLARMLTDTMSRGPAWHFQQMGMRLERASMILQSTRALVPGTASAEDLAALLDLVDAQAAYRSRYLTMPYIAPVLDMVLLDPAQPGGLAFQVDRLIEHLEALPVVREDGLTEAPLRLARALRAWLEAADAETLEPATLDHWRRGLAHLSDEIGNRYFLHETPPDGADAPFLG</sequence>
<gene>
    <name evidence="4" type="ORF">EKN06_03960</name>
</gene>
<protein>
    <submittedName>
        <fullName evidence="4">Uncharacterized protein</fullName>
    </submittedName>
</protein>
<dbReference type="InterPro" id="IPR007296">
    <property type="entry name" value="DUF403"/>
</dbReference>
<comment type="caution">
    <text evidence="4">The sequence shown here is derived from an EMBL/GenBank/DDBJ whole genome shotgun (WGS) entry which is preliminary data.</text>
</comment>
<dbReference type="Pfam" id="PF14403">
    <property type="entry name" value="CP_ATPgrasp_2"/>
    <property type="match status" value="1"/>
</dbReference>
<dbReference type="SUPFAM" id="SSF56059">
    <property type="entry name" value="Glutathione synthetase ATP-binding domain-like"/>
    <property type="match status" value="1"/>
</dbReference>
<feature type="region of interest" description="Disordered" evidence="1">
    <location>
        <begin position="510"/>
        <end position="529"/>
    </location>
</feature>
<evidence type="ECO:0000313" key="5">
    <source>
        <dbReference type="Proteomes" id="UP000283003"/>
    </source>
</evidence>
<dbReference type="AlphaFoldDB" id="A0A437H187"/>
<keyword evidence="5" id="KW-1185">Reference proteome</keyword>
<name>A0A437H187_9SPHN</name>
<dbReference type="EMBL" id="RXOL01000001">
    <property type="protein sequence ID" value="RVQ69349.1"/>
    <property type="molecule type" value="Genomic_DNA"/>
</dbReference>
<dbReference type="OrthoDB" id="9804079at2"/>
<evidence type="ECO:0000256" key="1">
    <source>
        <dbReference type="SAM" id="MobiDB-lite"/>
    </source>
</evidence>
<dbReference type="Pfam" id="PF04168">
    <property type="entry name" value="Alpha-E"/>
    <property type="match status" value="1"/>
</dbReference>
<feature type="compositionally biased region" description="Low complexity" evidence="1">
    <location>
        <begin position="511"/>
        <end position="524"/>
    </location>
</feature>
<reference evidence="4 5" key="1">
    <citation type="submission" date="2018-12" db="EMBL/GenBank/DDBJ databases">
        <title>Croceicoccus ponticola sp. nov., a lipolytic bacterium isolated from seawater.</title>
        <authorList>
            <person name="Yoon J.-H."/>
        </authorList>
    </citation>
    <scope>NUCLEOTIDE SEQUENCE [LARGE SCALE GENOMIC DNA]</scope>
    <source>
        <strain evidence="4 5">GM-16</strain>
    </source>
</reference>
<evidence type="ECO:0000259" key="3">
    <source>
        <dbReference type="Pfam" id="PF14403"/>
    </source>
</evidence>
<dbReference type="Gene3D" id="3.30.1490.270">
    <property type="match status" value="1"/>
</dbReference>
<dbReference type="InterPro" id="IPR025841">
    <property type="entry name" value="CP_ATPgrasp_2"/>
</dbReference>
<proteinExistence type="predicted"/>
<dbReference type="Gene3D" id="3.40.50.11290">
    <property type="match status" value="1"/>
</dbReference>
<feature type="domain" description="DUF403" evidence="2">
    <location>
        <begin position="532"/>
        <end position="830"/>
    </location>
</feature>